<evidence type="ECO:0000313" key="1">
    <source>
        <dbReference type="EMBL" id="GGE21348.1"/>
    </source>
</evidence>
<reference evidence="1" key="2">
    <citation type="submission" date="2020-09" db="EMBL/GenBank/DDBJ databases">
        <authorList>
            <person name="Sun Q."/>
            <person name="Zhou Y."/>
        </authorList>
    </citation>
    <scope>NUCLEOTIDE SEQUENCE</scope>
    <source>
        <strain evidence="1">CGMCC 1.15966</strain>
    </source>
</reference>
<accession>A0A8H9FZR4</accession>
<evidence type="ECO:0000313" key="2">
    <source>
        <dbReference type="Proteomes" id="UP000614460"/>
    </source>
</evidence>
<protein>
    <submittedName>
        <fullName evidence="1">Uncharacterized protein</fullName>
    </submittedName>
</protein>
<dbReference type="InterPro" id="IPR024250">
    <property type="entry name" value="DUF2711"/>
</dbReference>
<dbReference type="AlphaFoldDB" id="A0A8H9FZR4"/>
<sequence length="237" mass="27741">MKSIRKLPDMDRSTIGPAVDIPILTFYEGIFDSVFLSLNPFLQLLDSSTLKMEEFWNEDLLDDFKKRIIENTSPISWHEILMLTGFNNIIKIDVALRTAITGLVEEKRNCVWEDILIQITDKNQMFIPSEGCFPEIQINFILKAIKRQGYDWICLGTEFGDCMELVWIDDLINDVIGIQHNRNLYTYDRKILITCHWDSFQVYICSSHATVKKIVHDARLEGFYANQKTEVYWSTRK</sequence>
<organism evidence="1 2">
    <name type="scientific">Sphingobacterium cellulitidis</name>
    <dbReference type="NCBI Taxonomy" id="1768011"/>
    <lineage>
        <taxon>Bacteria</taxon>
        <taxon>Pseudomonadati</taxon>
        <taxon>Bacteroidota</taxon>
        <taxon>Sphingobacteriia</taxon>
        <taxon>Sphingobacteriales</taxon>
        <taxon>Sphingobacteriaceae</taxon>
        <taxon>Sphingobacterium</taxon>
    </lineage>
</organism>
<gene>
    <name evidence="1" type="ORF">GCM10011516_18760</name>
</gene>
<proteinExistence type="predicted"/>
<dbReference type="Pfam" id="PF10924">
    <property type="entry name" value="DUF2711"/>
    <property type="match status" value="1"/>
</dbReference>
<reference evidence="1" key="1">
    <citation type="journal article" date="2014" name="Int. J. Syst. Evol. Microbiol.">
        <title>Complete genome sequence of Corynebacterium casei LMG S-19264T (=DSM 44701T), isolated from a smear-ripened cheese.</title>
        <authorList>
            <consortium name="US DOE Joint Genome Institute (JGI-PGF)"/>
            <person name="Walter F."/>
            <person name="Albersmeier A."/>
            <person name="Kalinowski J."/>
            <person name="Ruckert C."/>
        </authorList>
    </citation>
    <scope>NUCLEOTIDE SEQUENCE</scope>
    <source>
        <strain evidence="1">CGMCC 1.15966</strain>
    </source>
</reference>
<dbReference type="Proteomes" id="UP000614460">
    <property type="component" value="Unassembled WGS sequence"/>
</dbReference>
<dbReference type="EMBL" id="BMKM01000003">
    <property type="protein sequence ID" value="GGE21348.1"/>
    <property type="molecule type" value="Genomic_DNA"/>
</dbReference>
<dbReference type="RefSeq" id="WP_182498606.1">
    <property type="nucleotide sequence ID" value="NZ_BMKM01000003.1"/>
</dbReference>
<comment type="caution">
    <text evidence="1">The sequence shown here is derived from an EMBL/GenBank/DDBJ whole genome shotgun (WGS) entry which is preliminary data.</text>
</comment>
<name>A0A8H9FZR4_9SPHI</name>
<keyword evidence="2" id="KW-1185">Reference proteome</keyword>